<organism evidence="3 4">
    <name type="scientific">Liquorilactobacillus hordei</name>
    <dbReference type="NCBI Taxonomy" id="468911"/>
    <lineage>
        <taxon>Bacteria</taxon>
        <taxon>Bacillati</taxon>
        <taxon>Bacillota</taxon>
        <taxon>Bacilli</taxon>
        <taxon>Lactobacillales</taxon>
        <taxon>Lactobacillaceae</taxon>
        <taxon>Liquorilactobacillus</taxon>
    </lineage>
</organism>
<dbReference type="KEGG" id="lhw:BSQ49_12455"/>
<sequence>MKKVIIATHYTLAKGYKETLAGITGENDSVFAVCAYLNNTGKEDLVESIQNIVEDGNEYFILTDLGFGSVNQAVSQFLSDKIHVITGVNLPFALELILAVKNDLPINITEMIKDARGQLMDVSQMTLISNDEDDE</sequence>
<accession>A0A3S6QSH2</accession>
<dbReference type="GO" id="GO:0016020">
    <property type="term" value="C:membrane"/>
    <property type="evidence" value="ECO:0007669"/>
    <property type="project" value="InterPro"/>
</dbReference>
<dbReference type="GO" id="GO:0009401">
    <property type="term" value="P:phosphoenolpyruvate-dependent sugar phosphotransferase system"/>
    <property type="evidence" value="ECO:0007669"/>
    <property type="project" value="InterPro"/>
</dbReference>
<protein>
    <recommendedName>
        <fullName evidence="2">PTS EIIA type-4 domain-containing protein</fullName>
    </recommendedName>
</protein>
<dbReference type="PANTHER" id="PTHR33799:SF1">
    <property type="entry name" value="PTS SYSTEM MANNOSE-SPECIFIC EIIAB COMPONENT-RELATED"/>
    <property type="match status" value="1"/>
</dbReference>
<dbReference type="Proteomes" id="UP000314960">
    <property type="component" value="Plasmid pL11822-2"/>
</dbReference>
<dbReference type="AlphaFoldDB" id="A0A3S6QSH2"/>
<name>A0A3S6QSH2_9LACO</name>
<dbReference type="PROSITE" id="PS51096">
    <property type="entry name" value="PTS_EIIA_TYPE_4"/>
    <property type="match status" value="1"/>
</dbReference>
<keyword evidence="1" id="KW-0808">Transferase</keyword>
<dbReference type="Pfam" id="PF03610">
    <property type="entry name" value="EIIA-man"/>
    <property type="match status" value="1"/>
</dbReference>
<dbReference type="InterPro" id="IPR004701">
    <property type="entry name" value="PTS_EIIA_man-typ"/>
</dbReference>
<evidence type="ECO:0000256" key="1">
    <source>
        <dbReference type="ARBA" id="ARBA00022679"/>
    </source>
</evidence>
<evidence type="ECO:0000259" key="2">
    <source>
        <dbReference type="PROSITE" id="PS51096"/>
    </source>
</evidence>
<dbReference type="Gene3D" id="3.40.50.510">
    <property type="entry name" value="Phosphotransferase system, mannose-type IIA component"/>
    <property type="match status" value="1"/>
</dbReference>
<geneLocation type="plasmid" evidence="4">
    <name>pl11822-2</name>
</geneLocation>
<reference evidence="3 4" key="1">
    <citation type="submission" date="2016-11" db="EMBL/GenBank/DDBJ databases">
        <title>Interaction between Lactobacillus species and yeast in water kefir.</title>
        <authorList>
            <person name="Behr J."/>
            <person name="Xu D."/>
            <person name="Vogel R.F."/>
        </authorList>
    </citation>
    <scope>NUCLEOTIDE SEQUENCE [LARGE SCALE GENOMIC DNA]</scope>
    <source>
        <strain evidence="3 4">TMW 1.1822</strain>
        <plasmid evidence="4">pl11822-2</plasmid>
    </source>
</reference>
<dbReference type="GO" id="GO:0016740">
    <property type="term" value="F:transferase activity"/>
    <property type="evidence" value="ECO:0007669"/>
    <property type="project" value="UniProtKB-KW"/>
</dbReference>
<dbReference type="PANTHER" id="PTHR33799">
    <property type="entry name" value="PTS PERMEASE-RELATED-RELATED"/>
    <property type="match status" value="1"/>
</dbReference>
<evidence type="ECO:0000313" key="3">
    <source>
        <dbReference type="EMBL" id="AUJ31044.1"/>
    </source>
</evidence>
<keyword evidence="3" id="KW-0614">Plasmid</keyword>
<dbReference type="InterPro" id="IPR036662">
    <property type="entry name" value="PTS_EIIA_man-typ_sf"/>
</dbReference>
<dbReference type="EMBL" id="CP018178">
    <property type="protein sequence ID" value="AUJ31044.1"/>
    <property type="molecule type" value="Genomic_DNA"/>
</dbReference>
<dbReference type="SUPFAM" id="SSF53062">
    <property type="entry name" value="PTS system fructose IIA component-like"/>
    <property type="match status" value="1"/>
</dbReference>
<dbReference type="InterPro" id="IPR051471">
    <property type="entry name" value="Bacterial_PTS_sugar_comp"/>
</dbReference>
<evidence type="ECO:0000313" key="4">
    <source>
        <dbReference type="Proteomes" id="UP000314960"/>
    </source>
</evidence>
<gene>
    <name evidence="3" type="ORF">BSQ49_12455</name>
</gene>
<proteinExistence type="predicted"/>
<dbReference type="RefSeq" id="WP_141056010.1">
    <property type="nucleotide sequence ID" value="NZ_CP018178.1"/>
</dbReference>
<feature type="domain" description="PTS EIIA type-4" evidence="2">
    <location>
        <begin position="1"/>
        <end position="127"/>
    </location>
</feature>